<dbReference type="Pfam" id="PF00528">
    <property type="entry name" value="BPD_transp_1"/>
    <property type="match status" value="1"/>
</dbReference>
<comment type="subcellular location">
    <subcellularLocation>
        <location evidence="1 9">Cell membrane</location>
        <topology evidence="1 9">Multi-pass membrane protein</topology>
    </subcellularLocation>
</comment>
<dbReference type="GO" id="GO:0006865">
    <property type="term" value="P:amino acid transport"/>
    <property type="evidence" value="ECO:0007669"/>
    <property type="project" value="UniProtKB-KW"/>
</dbReference>
<protein>
    <recommendedName>
        <fullName evidence="10">ABC transmembrane type-1 domain-containing protein</fullName>
    </recommendedName>
</protein>
<evidence type="ECO:0000256" key="1">
    <source>
        <dbReference type="ARBA" id="ARBA00004651"/>
    </source>
</evidence>
<dbReference type="PANTHER" id="PTHR30614:SF20">
    <property type="entry name" value="GLUTAMINE TRANSPORT SYSTEM PERMEASE PROTEIN GLNP"/>
    <property type="match status" value="1"/>
</dbReference>
<comment type="similarity">
    <text evidence="2">Belongs to the binding-protein-dependent transport system permease family. HisMQ subfamily.</text>
</comment>
<dbReference type="PROSITE" id="PS50928">
    <property type="entry name" value="ABC_TM1"/>
    <property type="match status" value="1"/>
</dbReference>
<evidence type="ECO:0000256" key="6">
    <source>
        <dbReference type="ARBA" id="ARBA00022970"/>
    </source>
</evidence>
<comment type="caution">
    <text evidence="11">The sequence shown here is derived from an EMBL/GenBank/DDBJ whole genome shotgun (WGS) entry which is preliminary data.</text>
</comment>
<evidence type="ECO:0000313" key="12">
    <source>
        <dbReference type="Proteomes" id="UP000003157"/>
    </source>
</evidence>
<keyword evidence="4" id="KW-1003">Cell membrane</keyword>
<dbReference type="InterPro" id="IPR043429">
    <property type="entry name" value="ArtM/GltK/GlnP/TcyL/YhdX-like"/>
</dbReference>
<dbReference type="NCBIfam" id="TIGR01726">
    <property type="entry name" value="HEQRo_perm_3TM"/>
    <property type="match status" value="1"/>
</dbReference>
<feature type="transmembrane region" description="Helical" evidence="9">
    <location>
        <begin position="65"/>
        <end position="86"/>
    </location>
</feature>
<accession>E7GDA5</accession>
<feature type="transmembrane region" description="Helical" evidence="9">
    <location>
        <begin position="193"/>
        <end position="215"/>
    </location>
</feature>
<dbReference type="GeneID" id="78228314"/>
<evidence type="ECO:0000256" key="3">
    <source>
        <dbReference type="ARBA" id="ARBA00022448"/>
    </source>
</evidence>
<keyword evidence="5 9" id="KW-0812">Transmembrane</keyword>
<evidence type="ECO:0000256" key="9">
    <source>
        <dbReference type="RuleBase" id="RU363032"/>
    </source>
</evidence>
<dbReference type="OrthoDB" id="9787841at2"/>
<feature type="transmembrane region" description="Helical" evidence="9">
    <location>
        <begin position="20"/>
        <end position="44"/>
    </location>
</feature>
<dbReference type="EMBL" id="ADKX01000041">
    <property type="protein sequence ID" value="EFW03956.1"/>
    <property type="molecule type" value="Genomic_DNA"/>
</dbReference>
<organism evidence="11 12">
    <name type="scientific">Coprobacillus cateniformis</name>
    <dbReference type="NCBI Taxonomy" id="100884"/>
    <lineage>
        <taxon>Bacteria</taxon>
        <taxon>Bacillati</taxon>
        <taxon>Bacillota</taxon>
        <taxon>Erysipelotrichia</taxon>
        <taxon>Erysipelotrichales</taxon>
        <taxon>Coprobacillaceae</taxon>
        <taxon>Coprobacillus</taxon>
    </lineage>
</organism>
<evidence type="ECO:0000313" key="11">
    <source>
        <dbReference type="EMBL" id="EFW03956.1"/>
    </source>
</evidence>
<evidence type="ECO:0000259" key="10">
    <source>
        <dbReference type="PROSITE" id="PS50928"/>
    </source>
</evidence>
<sequence>MDVLTKFLTQDNLIFMLQGAGLSLLLAAIAVCLGLILGTLGAAAKLSKYKILRILGNVYVEVIRGTPMLLQILFFYLAVPLIIQSITGERFNADPFICGLIALSINSGAYSTELIRSGIQGVDKGQWEACETIGMNYIQTMRHVILPQAFKRIVPPIVSEFITLIKDSSLISCIGVSELLLRTQVMGANYSNYLVPLVTAGCMYLAMTLTVSYFARRLERKLAASD</sequence>
<dbReference type="InterPro" id="IPR000515">
    <property type="entry name" value="MetI-like"/>
</dbReference>
<dbReference type="SUPFAM" id="SSF161098">
    <property type="entry name" value="MetI-like"/>
    <property type="match status" value="1"/>
</dbReference>
<dbReference type="HOGENOM" id="CLU_019602_1_1_9"/>
<dbReference type="STRING" id="100884.GCA_000269565_00401"/>
<dbReference type="eggNOG" id="COG0765">
    <property type="taxonomic scope" value="Bacteria"/>
</dbReference>
<evidence type="ECO:0000256" key="7">
    <source>
        <dbReference type="ARBA" id="ARBA00022989"/>
    </source>
</evidence>
<dbReference type="FunFam" id="1.10.3720.10:FF:000033">
    <property type="entry name" value="Polar amino acid ABC transporter permease"/>
    <property type="match status" value="1"/>
</dbReference>
<dbReference type="GO" id="GO:0043190">
    <property type="term" value="C:ATP-binding cassette (ABC) transporter complex"/>
    <property type="evidence" value="ECO:0007669"/>
    <property type="project" value="InterPro"/>
</dbReference>
<dbReference type="InterPro" id="IPR010065">
    <property type="entry name" value="AA_ABC_transptr_permease_3TM"/>
</dbReference>
<proteinExistence type="inferred from homology"/>
<evidence type="ECO:0000256" key="5">
    <source>
        <dbReference type="ARBA" id="ARBA00022692"/>
    </source>
</evidence>
<reference evidence="11 12" key="1">
    <citation type="submission" date="2010-12" db="EMBL/GenBank/DDBJ databases">
        <title>The Genome Sequence of Coprobacillus sp. strain 29_1.</title>
        <authorList>
            <consortium name="The Broad Institute Genome Sequencing Platform"/>
            <person name="Earl A."/>
            <person name="Ward D."/>
            <person name="Feldgarden M."/>
            <person name="Gevers D."/>
            <person name="Daigneault M."/>
            <person name="Sibley C.D."/>
            <person name="White A."/>
            <person name="Strauss J."/>
            <person name="Allen-Vercoe E."/>
            <person name="Young S.K."/>
            <person name="Zeng Q."/>
            <person name="Gargeya S."/>
            <person name="Fitzgerald M."/>
            <person name="Haas B."/>
            <person name="Abouelleil A."/>
            <person name="Alvarado L."/>
            <person name="Arachchi H.M."/>
            <person name="Berlin A."/>
            <person name="Brown A."/>
            <person name="Chapman S.B."/>
            <person name="Chen Z."/>
            <person name="Dunbar C."/>
            <person name="Freedman E."/>
            <person name="Gearin G."/>
            <person name="Gellesch M."/>
            <person name="Goldberg J."/>
            <person name="Griggs A."/>
            <person name="Gujja S."/>
            <person name="Heilman E."/>
            <person name="Heiman D."/>
            <person name="Howarth C."/>
            <person name="Larson L."/>
            <person name="Lui A."/>
            <person name="MacDonald P.J.P."/>
            <person name="Mehta T."/>
            <person name="Montmayeur A."/>
            <person name="Murphy C."/>
            <person name="Neiman D."/>
            <person name="Pearson M."/>
            <person name="Priest M."/>
            <person name="Roberts A."/>
            <person name="Saif S."/>
            <person name="Shea T."/>
            <person name="Shenoy N."/>
            <person name="Sisk P."/>
            <person name="Stolte C."/>
            <person name="Sykes S."/>
            <person name="White J."/>
            <person name="Yandava C."/>
            <person name="Nusbaum C."/>
            <person name="Birren B."/>
        </authorList>
    </citation>
    <scope>NUCLEOTIDE SEQUENCE [LARGE SCALE GENOMIC DNA]</scope>
    <source>
        <strain evidence="11 12">29_1</strain>
    </source>
</reference>
<keyword evidence="7 9" id="KW-1133">Transmembrane helix</keyword>
<gene>
    <name evidence="11" type="ORF">HMPREF9488_02748</name>
</gene>
<name>E7GDA5_9FIRM</name>
<dbReference type="AlphaFoldDB" id="E7GDA5"/>
<dbReference type="CDD" id="cd06261">
    <property type="entry name" value="TM_PBP2"/>
    <property type="match status" value="1"/>
</dbReference>
<dbReference type="Gene3D" id="1.10.3720.10">
    <property type="entry name" value="MetI-like"/>
    <property type="match status" value="1"/>
</dbReference>
<keyword evidence="12" id="KW-1185">Reference proteome</keyword>
<evidence type="ECO:0000256" key="4">
    <source>
        <dbReference type="ARBA" id="ARBA00022475"/>
    </source>
</evidence>
<dbReference type="InterPro" id="IPR035906">
    <property type="entry name" value="MetI-like_sf"/>
</dbReference>
<dbReference type="PANTHER" id="PTHR30614">
    <property type="entry name" value="MEMBRANE COMPONENT OF AMINO ACID ABC TRANSPORTER"/>
    <property type="match status" value="1"/>
</dbReference>
<dbReference type="GO" id="GO:0022857">
    <property type="term" value="F:transmembrane transporter activity"/>
    <property type="evidence" value="ECO:0007669"/>
    <property type="project" value="InterPro"/>
</dbReference>
<keyword evidence="6" id="KW-0029">Amino-acid transport</keyword>
<dbReference type="Proteomes" id="UP000003157">
    <property type="component" value="Unassembled WGS sequence"/>
</dbReference>
<dbReference type="RefSeq" id="WP_008789835.1">
    <property type="nucleotide sequence ID" value="NZ_AKCB01000001.1"/>
</dbReference>
<keyword evidence="8 9" id="KW-0472">Membrane</keyword>
<feature type="domain" description="ABC transmembrane type-1" evidence="10">
    <location>
        <begin position="20"/>
        <end position="215"/>
    </location>
</feature>
<evidence type="ECO:0000256" key="2">
    <source>
        <dbReference type="ARBA" id="ARBA00010072"/>
    </source>
</evidence>
<evidence type="ECO:0000256" key="8">
    <source>
        <dbReference type="ARBA" id="ARBA00023136"/>
    </source>
</evidence>
<keyword evidence="3 9" id="KW-0813">Transport</keyword>